<dbReference type="RefSeq" id="WP_133881031.1">
    <property type="nucleotide sequence ID" value="NZ_MWIN01000001.1"/>
</dbReference>
<sequence>MSAIPQIRRRPRHHARCTAAGFRGQALTEFLIVATFLLMPLLLLIPVIAGLISQKQDVEIAARYAAWERTAWYREASRSSGGSDTVKTDEQIAREIDARIFSADIEPVTSPAGEPSRLDALSYRPHDGQSMLSGRGTTSGALTQYADQHSSDSTPGGLAGLSTETASVLGSFTRFDLSDRGQIDAIVSLDIVDLRPWFGLAEVDLDALRLTRRNRLFVETWTGGAKHDVERTISGLLPQQFIDSSAARNTQDFAAFAPSAREVRSDWLQFGHVDIDPLPEYRVSSETPPP</sequence>
<evidence type="ECO:0000313" key="3">
    <source>
        <dbReference type="Proteomes" id="UP000295341"/>
    </source>
</evidence>
<keyword evidence="1" id="KW-0472">Membrane</keyword>
<evidence type="ECO:0000313" key="2">
    <source>
        <dbReference type="EMBL" id="TDU32541.1"/>
    </source>
</evidence>
<name>A0A4R7PFX3_9GAMM</name>
<protein>
    <recommendedName>
        <fullName evidence="4">TadE-like protein</fullName>
    </recommendedName>
</protein>
<keyword evidence="1" id="KW-1133">Transmembrane helix</keyword>
<keyword evidence="1" id="KW-0812">Transmembrane</keyword>
<keyword evidence="3" id="KW-1185">Reference proteome</keyword>
<organism evidence="2 3">
    <name type="scientific">Panacagrimonas perspica</name>
    <dbReference type="NCBI Taxonomy" id="381431"/>
    <lineage>
        <taxon>Bacteria</taxon>
        <taxon>Pseudomonadati</taxon>
        <taxon>Pseudomonadota</taxon>
        <taxon>Gammaproteobacteria</taxon>
        <taxon>Nevskiales</taxon>
        <taxon>Nevskiaceae</taxon>
        <taxon>Panacagrimonas</taxon>
    </lineage>
</organism>
<reference evidence="2 3" key="1">
    <citation type="submission" date="2019-03" db="EMBL/GenBank/DDBJ databases">
        <title>Genomic Encyclopedia of Type Strains, Phase IV (KMG-IV): sequencing the most valuable type-strain genomes for metagenomic binning, comparative biology and taxonomic classification.</title>
        <authorList>
            <person name="Goeker M."/>
        </authorList>
    </citation>
    <scope>NUCLEOTIDE SEQUENCE [LARGE SCALE GENOMIC DNA]</scope>
    <source>
        <strain evidence="2 3">DSM 26377</strain>
    </source>
</reference>
<dbReference type="AlphaFoldDB" id="A0A4R7PFX3"/>
<evidence type="ECO:0000256" key="1">
    <source>
        <dbReference type="SAM" id="Phobius"/>
    </source>
</evidence>
<accession>A0A4R7PFX3</accession>
<feature type="transmembrane region" description="Helical" evidence="1">
    <location>
        <begin position="30"/>
        <end position="52"/>
    </location>
</feature>
<gene>
    <name evidence="2" type="ORF">DFR24_1939</name>
</gene>
<dbReference type="Proteomes" id="UP000295341">
    <property type="component" value="Unassembled WGS sequence"/>
</dbReference>
<comment type="caution">
    <text evidence="2">The sequence shown here is derived from an EMBL/GenBank/DDBJ whole genome shotgun (WGS) entry which is preliminary data.</text>
</comment>
<proteinExistence type="predicted"/>
<evidence type="ECO:0008006" key="4">
    <source>
        <dbReference type="Google" id="ProtNLM"/>
    </source>
</evidence>
<dbReference type="EMBL" id="SOBT01000008">
    <property type="protein sequence ID" value="TDU32541.1"/>
    <property type="molecule type" value="Genomic_DNA"/>
</dbReference>